<name>A0A1T5K2K5_9BACT</name>
<dbReference type="SMART" id="SM00448">
    <property type="entry name" value="REC"/>
    <property type="match status" value="1"/>
</dbReference>
<organism evidence="10 11">
    <name type="scientific">Ohtaekwangia koreensis</name>
    <dbReference type="NCBI Taxonomy" id="688867"/>
    <lineage>
        <taxon>Bacteria</taxon>
        <taxon>Pseudomonadati</taxon>
        <taxon>Bacteroidota</taxon>
        <taxon>Cytophagia</taxon>
        <taxon>Cytophagales</taxon>
        <taxon>Fulvivirgaceae</taxon>
        <taxon>Ohtaekwangia</taxon>
    </lineage>
</organism>
<dbReference type="FunFam" id="3.30.565.10:FF:000006">
    <property type="entry name" value="Sensor histidine kinase WalK"/>
    <property type="match status" value="1"/>
</dbReference>
<dbReference type="PROSITE" id="PS50110">
    <property type="entry name" value="RESPONSE_REGULATORY"/>
    <property type="match status" value="1"/>
</dbReference>
<dbReference type="InterPro" id="IPR050351">
    <property type="entry name" value="BphY/WalK/GraS-like"/>
</dbReference>
<evidence type="ECO:0000256" key="6">
    <source>
        <dbReference type="PROSITE-ProRule" id="PRU00169"/>
    </source>
</evidence>
<dbReference type="GO" id="GO:0007234">
    <property type="term" value="P:osmosensory signaling via phosphorelay pathway"/>
    <property type="evidence" value="ECO:0007669"/>
    <property type="project" value="TreeGrafter"/>
</dbReference>
<dbReference type="InterPro" id="IPR005467">
    <property type="entry name" value="His_kinase_dom"/>
</dbReference>
<dbReference type="InterPro" id="IPR036890">
    <property type="entry name" value="HATPase_C_sf"/>
</dbReference>
<evidence type="ECO:0000256" key="2">
    <source>
        <dbReference type="ARBA" id="ARBA00012438"/>
    </source>
</evidence>
<dbReference type="Gene3D" id="3.40.50.2300">
    <property type="match status" value="1"/>
</dbReference>
<dbReference type="Pfam" id="PF00512">
    <property type="entry name" value="HisKA"/>
    <property type="match status" value="1"/>
</dbReference>
<dbReference type="Pfam" id="PF02518">
    <property type="entry name" value="HATPase_c"/>
    <property type="match status" value="1"/>
</dbReference>
<dbReference type="RefSeq" id="WP_079686265.1">
    <property type="nucleotide sequence ID" value="NZ_FUZU01000001.1"/>
</dbReference>
<gene>
    <name evidence="10" type="ORF">SAMN05660236_1743</name>
</gene>
<evidence type="ECO:0000313" key="10">
    <source>
        <dbReference type="EMBL" id="SKC57916.1"/>
    </source>
</evidence>
<evidence type="ECO:0000256" key="7">
    <source>
        <dbReference type="SAM" id="Coils"/>
    </source>
</evidence>
<dbReference type="Proteomes" id="UP000190961">
    <property type="component" value="Unassembled WGS sequence"/>
</dbReference>
<dbReference type="InterPro" id="IPR004358">
    <property type="entry name" value="Sig_transdc_His_kin-like_C"/>
</dbReference>
<evidence type="ECO:0000313" key="11">
    <source>
        <dbReference type="Proteomes" id="UP000190961"/>
    </source>
</evidence>
<evidence type="ECO:0000256" key="1">
    <source>
        <dbReference type="ARBA" id="ARBA00000085"/>
    </source>
</evidence>
<dbReference type="SUPFAM" id="SSF55874">
    <property type="entry name" value="ATPase domain of HSP90 chaperone/DNA topoisomerase II/histidine kinase"/>
    <property type="match status" value="1"/>
</dbReference>
<dbReference type="PRINTS" id="PR00344">
    <property type="entry name" value="BCTRLSENSOR"/>
</dbReference>
<dbReference type="EC" id="2.7.13.3" evidence="2"/>
<evidence type="ECO:0000259" key="8">
    <source>
        <dbReference type="PROSITE" id="PS50109"/>
    </source>
</evidence>
<feature type="domain" description="Response regulatory" evidence="9">
    <location>
        <begin position="4"/>
        <end position="122"/>
    </location>
</feature>
<dbReference type="InterPro" id="IPR036097">
    <property type="entry name" value="HisK_dim/P_sf"/>
</dbReference>
<evidence type="ECO:0000256" key="4">
    <source>
        <dbReference type="ARBA" id="ARBA00022679"/>
    </source>
</evidence>
<accession>A0A1T5K2K5</accession>
<dbReference type="GO" id="GO:0000155">
    <property type="term" value="F:phosphorelay sensor kinase activity"/>
    <property type="evidence" value="ECO:0007669"/>
    <property type="project" value="InterPro"/>
</dbReference>
<dbReference type="AlphaFoldDB" id="A0A1T5K2K5"/>
<dbReference type="InterPro" id="IPR003661">
    <property type="entry name" value="HisK_dim/P_dom"/>
</dbReference>
<feature type="domain" description="Histidine kinase" evidence="8">
    <location>
        <begin position="186"/>
        <end position="410"/>
    </location>
</feature>
<feature type="modified residue" description="4-aspartylphosphate" evidence="6">
    <location>
        <position position="54"/>
    </location>
</feature>
<dbReference type="Pfam" id="PF00072">
    <property type="entry name" value="Response_reg"/>
    <property type="match status" value="1"/>
</dbReference>
<sequence>MQPKILLVDDREDNLLSIESILEPNGYHFVKARSGREALKILLTEFDFAMILMDVKMPNLNGFETASLIYERDKLKHIPTIFITANNFGDENMYKGYQAGAVDYIFKPINPDVLRAKVTVLVDLYQKTHKLKVQEQKLIAINRSLENEVKERIASEEKVKQLNQELLVNIERLQSVNKELDRFAFMASHDLQEPLRKIRLFANKLFVKYKDVVDDGGKADFERIQKSAEHMQSLIRDILTFSKISEDMQEFTSTDITSTIKDILTELDDEIKTKQAQITLDKLPMLHGNPGLIRLLFHNLINNALKYSKTNVPPEISIRVDNQTNGQHAGDIPQKYCRILVQDNGMGFDQKYAEEVFGMFKRLHTEVKLEGTGIGLALCKKIAEHHKGHISALSKTGEGSTFIVSLPIESKEEFQRERSPVVTASL</sequence>
<dbReference type="OrthoDB" id="9766459at2"/>
<dbReference type="EMBL" id="FUZU01000001">
    <property type="protein sequence ID" value="SKC57916.1"/>
    <property type="molecule type" value="Genomic_DNA"/>
</dbReference>
<dbReference type="PROSITE" id="PS50109">
    <property type="entry name" value="HIS_KIN"/>
    <property type="match status" value="1"/>
</dbReference>
<dbReference type="PANTHER" id="PTHR42878:SF15">
    <property type="entry name" value="BACTERIOPHYTOCHROME"/>
    <property type="match status" value="1"/>
</dbReference>
<dbReference type="SUPFAM" id="SSF47384">
    <property type="entry name" value="Homodimeric domain of signal transducing histidine kinase"/>
    <property type="match status" value="1"/>
</dbReference>
<dbReference type="InterPro" id="IPR011006">
    <property type="entry name" value="CheY-like_superfamily"/>
</dbReference>
<keyword evidence="4" id="KW-0808">Transferase</keyword>
<dbReference type="Gene3D" id="3.30.565.10">
    <property type="entry name" value="Histidine kinase-like ATPase, C-terminal domain"/>
    <property type="match status" value="1"/>
</dbReference>
<comment type="catalytic activity">
    <reaction evidence="1">
        <text>ATP + protein L-histidine = ADP + protein N-phospho-L-histidine.</text>
        <dbReference type="EC" id="2.7.13.3"/>
    </reaction>
</comment>
<dbReference type="GO" id="GO:0000156">
    <property type="term" value="F:phosphorelay response regulator activity"/>
    <property type="evidence" value="ECO:0007669"/>
    <property type="project" value="TreeGrafter"/>
</dbReference>
<dbReference type="Gene3D" id="1.10.287.130">
    <property type="match status" value="1"/>
</dbReference>
<dbReference type="InterPro" id="IPR003594">
    <property type="entry name" value="HATPase_dom"/>
</dbReference>
<feature type="coiled-coil region" evidence="7">
    <location>
        <begin position="145"/>
        <end position="179"/>
    </location>
</feature>
<evidence type="ECO:0000259" key="9">
    <source>
        <dbReference type="PROSITE" id="PS50110"/>
    </source>
</evidence>
<dbReference type="STRING" id="688867.SAMN05660236_1743"/>
<evidence type="ECO:0000256" key="3">
    <source>
        <dbReference type="ARBA" id="ARBA00022553"/>
    </source>
</evidence>
<dbReference type="InterPro" id="IPR001789">
    <property type="entry name" value="Sig_transdc_resp-reg_receiver"/>
</dbReference>
<dbReference type="SMART" id="SM00388">
    <property type="entry name" value="HisKA"/>
    <property type="match status" value="1"/>
</dbReference>
<keyword evidence="5" id="KW-0418">Kinase</keyword>
<dbReference type="SMART" id="SM00387">
    <property type="entry name" value="HATPase_c"/>
    <property type="match status" value="1"/>
</dbReference>
<keyword evidence="7" id="KW-0175">Coiled coil</keyword>
<protein>
    <recommendedName>
        <fullName evidence="2">histidine kinase</fullName>
        <ecNumber evidence="2">2.7.13.3</ecNumber>
    </recommendedName>
</protein>
<dbReference type="PANTHER" id="PTHR42878">
    <property type="entry name" value="TWO-COMPONENT HISTIDINE KINASE"/>
    <property type="match status" value="1"/>
</dbReference>
<proteinExistence type="predicted"/>
<reference evidence="10 11" key="1">
    <citation type="submission" date="2017-02" db="EMBL/GenBank/DDBJ databases">
        <authorList>
            <person name="Peterson S.W."/>
        </authorList>
    </citation>
    <scope>NUCLEOTIDE SEQUENCE [LARGE SCALE GENOMIC DNA]</scope>
    <source>
        <strain evidence="10 11">DSM 25262</strain>
    </source>
</reference>
<dbReference type="CDD" id="cd00082">
    <property type="entry name" value="HisKA"/>
    <property type="match status" value="1"/>
</dbReference>
<dbReference type="SUPFAM" id="SSF52172">
    <property type="entry name" value="CheY-like"/>
    <property type="match status" value="1"/>
</dbReference>
<dbReference type="GO" id="GO:0030295">
    <property type="term" value="F:protein kinase activator activity"/>
    <property type="evidence" value="ECO:0007669"/>
    <property type="project" value="TreeGrafter"/>
</dbReference>
<evidence type="ECO:0000256" key="5">
    <source>
        <dbReference type="ARBA" id="ARBA00022777"/>
    </source>
</evidence>
<keyword evidence="3 6" id="KW-0597">Phosphoprotein</keyword>
<keyword evidence="11" id="KW-1185">Reference proteome</keyword>